<feature type="chain" id="PRO_5013372759" description="Secreted protein" evidence="1">
    <location>
        <begin position="34"/>
        <end position="91"/>
    </location>
</feature>
<evidence type="ECO:0000256" key="1">
    <source>
        <dbReference type="SAM" id="SignalP"/>
    </source>
</evidence>
<dbReference type="EMBL" id="MDHH01000002">
    <property type="protein sequence ID" value="OUE02773.1"/>
    <property type="molecule type" value="Genomic_DNA"/>
</dbReference>
<evidence type="ECO:0000313" key="2">
    <source>
        <dbReference type="EMBL" id="OUE02773.1"/>
    </source>
</evidence>
<evidence type="ECO:0008006" key="4">
    <source>
        <dbReference type="Google" id="ProtNLM"/>
    </source>
</evidence>
<dbReference type="AlphaFoldDB" id="A0A251XIN9"/>
<reference evidence="2 3" key="1">
    <citation type="submission" date="2016-08" db="EMBL/GenBank/DDBJ databases">
        <title>Genome sequence of Clavibacter michiganensis subsp. michiganensis strain CASJ007.</title>
        <authorList>
            <person name="Thapa S.P."/>
            <person name="Coaker G."/>
        </authorList>
    </citation>
    <scope>NUCLEOTIDE SEQUENCE [LARGE SCALE GENOMIC DNA]</scope>
    <source>
        <strain evidence="2">CASJ007</strain>
    </source>
</reference>
<proteinExistence type="predicted"/>
<protein>
    <recommendedName>
        <fullName evidence="4">Secreted protein</fullName>
    </recommendedName>
</protein>
<evidence type="ECO:0000313" key="3">
    <source>
        <dbReference type="Proteomes" id="UP000195062"/>
    </source>
</evidence>
<keyword evidence="1" id="KW-0732">Signal</keyword>
<comment type="caution">
    <text evidence="2">The sequence shown here is derived from an EMBL/GenBank/DDBJ whole genome shotgun (WGS) entry which is preliminary data.</text>
</comment>
<accession>A0A251XIN9</accession>
<gene>
    <name evidence="2" type="ORF">CMMCAS07_12210</name>
</gene>
<sequence>MRNSSRTRISRSTCAAMCASRSVSSSCAMNSWASERLISATSAMFAPCTSTARTSGFSRLPSQTGQGISRRYSPQRARWLSVSACANWRSM</sequence>
<feature type="signal peptide" evidence="1">
    <location>
        <begin position="1"/>
        <end position="33"/>
    </location>
</feature>
<keyword evidence="3" id="KW-1185">Reference proteome</keyword>
<organism evidence="2 3">
    <name type="scientific">Clavibacter michiganensis subsp. michiganensis</name>
    <dbReference type="NCBI Taxonomy" id="33013"/>
    <lineage>
        <taxon>Bacteria</taxon>
        <taxon>Bacillati</taxon>
        <taxon>Actinomycetota</taxon>
        <taxon>Actinomycetes</taxon>
        <taxon>Micrococcales</taxon>
        <taxon>Microbacteriaceae</taxon>
        <taxon>Clavibacter</taxon>
    </lineage>
</organism>
<dbReference type="Proteomes" id="UP000195062">
    <property type="component" value="Unassembled WGS sequence"/>
</dbReference>
<name>A0A251XIN9_CLAMM</name>